<evidence type="ECO:0000256" key="2">
    <source>
        <dbReference type="SAM" id="Phobius"/>
    </source>
</evidence>
<evidence type="ECO:0000313" key="3">
    <source>
        <dbReference type="EMBL" id="TFK29829.1"/>
    </source>
</evidence>
<sequence>MASSESSSTLHSTIENTPQYPPVFLRCRSIAFGLICFLSFLWAILLCVVAFLQWQILDQPQQSFLLVMLTIHTLTIIVLMFLLVKNFRAWLDGARCLLALIVHIGVASAFAYSSPTFRCSQSDKLCSARVFTILATSWLIPVLLIVYAICLSVVSYRLRRLEKTQEKETDDLEKRSTLTLEDDDLKKWNQPSPNPSSFFAAPLTPGTPKSEYPPRQSIQTILPTSNSNPTYPWTPDVTNNVVNSHSSESEGLPQQSIMPTLPMNSSYPLAASSPPVTQPYPFHYPSRRPTLSTAPLNPQFTHVPTPTQNDYSPRSVPRQSMSTMSFLPATPNSTRSPYLPRQSTLNMAGMHPGLPPTPSSTRSQYLARQSTMRMHPGVPSLPPTPGGVQRYHSFQPSVLVMPPPAQALVRSPQNGVARGQFPHPGLIRQSAPPKHRPPPVNTNIPQASIATVEQQRRSMHYSALFQQGPRTPITAQMNPIRGIPAEPVPPLPSPWRQPSSKHDSNSSTSSWSLYGTGTEESSSPRTPTRLSKPSRASKLL</sequence>
<feature type="compositionally biased region" description="Polar residues" evidence="1">
    <location>
        <begin position="465"/>
        <end position="477"/>
    </location>
</feature>
<protein>
    <submittedName>
        <fullName evidence="3">Uncharacterized protein</fullName>
    </submittedName>
</protein>
<feature type="compositionally biased region" description="Polar residues" evidence="1">
    <location>
        <begin position="252"/>
        <end position="267"/>
    </location>
</feature>
<reference evidence="3 4" key="1">
    <citation type="journal article" date="2019" name="Nat. Ecol. Evol.">
        <title>Megaphylogeny resolves global patterns of mushroom evolution.</title>
        <authorList>
            <person name="Varga T."/>
            <person name="Krizsan K."/>
            <person name="Foldi C."/>
            <person name="Dima B."/>
            <person name="Sanchez-Garcia M."/>
            <person name="Sanchez-Ramirez S."/>
            <person name="Szollosi G.J."/>
            <person name="Szarkandi J.G."/>
            <person name="Papp V."/>
            <person name="Albert L."/>
            <person name="Andreopoulos W."/>
            <person name="Angelini C."/>
            <person name="Antonin V."/>
            <person name="Barry K.W."/>
            <person name="Bougher N.L."/>
            <person name="Buchanan P."/>
            <person name="Buyck B."/>
            <person name="Bense V."/>
            <person name="Catcheside P."/>
            <person name="Chovatia M."/>
            <person name="Cooper J."/>
            <person name="Damon W."/>
            <person name="Desjardin D."/>
            <person name="Finy P."/>
            <person name="Geml J."/>
            <person name="Haridas S."/>
            <person name="Hughes K."/>
            <person name="Justo A."/>
            <person name="Karasinski D."/>
            <person name="Kautmanova I."/>
            <person name="Kiss B."/>
            <person name="Kocsube S."/>
            <person name="Kotiranta H."/>
            <person name="LaButti K.M."/>
            <person name="Lechner B.E."/>
            <person name="Liimatainen K."/>
            <person name="Lipzen A."/>
            <person name="Lukacs Z."/>
            <person name="Mihaltcheva S."/>
            <person name="Morgado L.N."/>
            <person name="Niskanen T."/>
            <person name="Noordeloos M.E."/>
            <person name="Ohm R.A."/>
            <person name="Ortiz-Santana B."/>
            <person name="Ovrebo C."/>
            <person name="Racz N."/>
            <person name="Riley R."/>
            <person name="Savchenko A."/>
            <person name="Shiryaev A."/>
            <person name="Soop K."/>
            <person name="Spirin V."/>
            <person name="Szebenyi C."/>
            <person name="Tomsovsky M."/>
            <person name="Tulloss R.E."/>
            <person name="Uehling J."/>
            <person name="Grigoriev I.V."/>
            <person name="Vagvolgyi C."/>
            <person name="Papp T."/>
            <person name="Martin F.M."/>
            <person name="Miettinen O."/>
            <person name="Hibbett D.S."/>
            <person name="Nagy L.G."/>
        </authorList>
    </citation>
    <scope>NUCLEOTIDE SEQUENCE [LARGE SCALE GENOMIC DNA]</scope>
    <source>
        <strain evidence="3 4">CBS 121175</strain>
    </source>
</reference>
<keyword evidence="2" id="KW-0472">Membrane</keyword>
<feature type="region of interest" description="Disordered" evidence="1">
    <location>
        <begin position="418"/>
        <end position="442"/>
    </location>
</feature>
<organism evidence="3 4">
    <name type="scientific">Coprinopsis marcescibilis</name>
    <name type="common">Agaric fungus</name>
    <name type="synonym">Psathyrella marcescibilis</name>
    <dbReference type="NCBI Taxonomy" id="230819"/>
    <lineage>
        <taxon>Eukaryota</taxon>
        <taxon>Fungi</taxon>
        <taxon>Dikarya</taxon>
        <taxon>Basidiomycota</taxon>
        <taxon>Agaricomycotina</taxon>
        <taxon>Agaricomycetes</taxon>
        <taxon>Agaricomycetidae</taxon>
        <taxon>Agaricales</taxon>
        <taxon>Agaricineae</taxon>
        <taxon>Psathyrellaceae</taxon>
        <taxon>Coprinopsis</taxon>
    </lineage>
</organism>
<feature type="transmembrane region" description="Helical" evidence="2">
    <location>
        <begin position="64"/>
        <end position="84"/>
    </location>
</feature>
<keyword evidence="4" id="KW-1185">Reference proteome</keyword>
<dbReference type="Proteomes" id="UP000307440">
    <property type="component" value="Unassembled WGS sequence"/>
</dbReference>
<feature type="compositionally biased region" description="Polar residues" evidence="1">
    <location>
        <begin position="289"/>
        <end position="319"/>
    </location>
</feature>
<dbReference type="EMBL" id="ML210147">
    <property type="protein sequence ID" value="TFK29829.1"/>
    <property type="molecule type" value="Genomic_DNA"/>
</dbReference>
<keyword evidence="2" id="KW-1133">Transmembrane helix</keyword>
<feature type="compositionally biased region" description="Pro residues" evidence="1">
    <location>
        <begin position="486"/>
        <end position="495"/>
    </location>
</feature>
<gene>
    <name evidence="3" type="ORF">FA15DRAFT_663104</name>
</gene>
<dbReference type="AlphaFoldDB" id="A0A5C3L9W5"/>
<feature type="region of interest" description="Disordered" evidence="1">
    <location>
        <begin position="240"/>
        <end position="319"/>
    </location>
</feature>
<dbReference type="OrthoDB" id="3065653at2759"/>
<feature type="transmembrane region" description="Helical" evidence="2">
    <location>
        <begin position="96"/>
        <end position="113"/>
    </location>
</feature>
<feature type="transmembrane region" description="Helical" evidence="2">
    <location>
        <begin position="30"/>
        <end position="52"/>
    </location>
</feature>
<accession>A0A5C3L9W5</accession>
<keyword evidence="2" id="KW-0812">Transmembrane</keyword>
<feature type="region of interest" description="Disordered" evidence="1">
    <location>
        <begin position="183"/>
        <end position="215"/>
    </location>
</feature>
<evidence type="ECO:0000313" key="4">
    <source>
        <dbReference type="Proteomes" id="UP000307440"/>
    </source>
</evidence>
<name>A0A5C3L9W5_COPMA</name>
<feature type="compositionally biased region" description="Polar residues" evidence="1">
    <location>
        <begin position="513"/>
        <end position="531"/>
    </location>
</feature>
<evidence type="ECO:0000256" key="1">
    <source>
        <dbReference type="SAM" id="MobiDB-lite"/>
    </source>
</evidence>
<dbReference type="STRING" id="230819.A0A5C3L9W5"/>
<feature type="transmembrane region" description="Helical" evidence="2">
    <location>
        <begin position="133"/>
        <end position="154"/>
    </location>
</feature>
<proteinExistence type="predicted"/>
<feature type="region of interest" description="Disordered" evidence="1">
    <location>
        <begin position="465"/>
        <end position="540"/>
    </location>
</feature>